<dbReference type="RefSeq" id="WP_387893512.1">
    <property type="nucleotide sequence ID" value="NZ_JBIAPK010000001.1"/>
</dbReference>
<reference evidence="2 3" key="1">
    <citation type="submission" date="2024-10" db="EMBL/GenBank/DDBJ databases">
        <title>The Natural Products Discovery Center: Release of the First 8490 Sequenced Strains for Exploring Actinobacteria Biosynthetic Diversity.</title>
        <authorList>
            <person name="Kalkreuter E."/>
            <person name="Kautsar S.A."/>
            <person name="Yang D."/>
            <person name="Bader C.D."/>
            <person name="Teijaro C.N."/>
            <person name="Fluegel L."/>
            <person name="Davis C.M."/>
            <person name="Simpson J.R."/>
            <person name="Lauterbach L."/>
            <person name="Steele A.D."/>
            <person name="Gui C."/>
            <person name="Meng S."/>
            <person name="Li G."/>
            <person name="Viehrig K."/>
            <person name="Ye F."/>
            <person name="Su P."/>
            <person name="Kiefer A.F."/>
            <person name="Nichols A."/>
            <person name="Cepeda A.J."/>
            <person name="Yan W."/>
            <person name="Fan B."/>
            <person name="Jiang Y."/>
            <person name="Adhikari A."/>
            <person name="Zheng C.-J."/>
            <person name="Schuster L."/>
            <person name="Cowan T.M."/>
            <person name="Smanski M.J."/>
            <person name="Chevrette M.G."/>
            <person name="De Carvalho L.P.S."/>
            <person name="Shen B."/>
        </authorList>
    </citation>
    <scope>NUCLEOTIDE SEQUENCE [LARGE SCALE GENOMIC DNA]</scope>
    <source>
        <strain evidence="2 3">NPDC003029</strain>
    </source>
</reference>
<sequence>MIPTPGLSCRTDVSRVTGRTPPPEGAPPSEPEHGDPRRSPGGARITPKRRTVPVRPLHGKVVIDEGFSWQTPPDDPDWRVCRRD</sequence>
<evidence type="ECO:0008006" key="4">
    <source>
        <dbReference type="Google" id="ProtNLM"/>
    </source>
</evidence>
<protein>
    <recommendedName>
        <fullName evidence="4">Transposase</fullName>
    </recommendedName>
</protein>
<keyword evidence="3" id="KW-1185">Reference proteome</keyword>
<feature type="compositionally biased region" description="Pro residues" evidence="1">
    <location>
        <begin position="20"/>
        <end position="29"/>
    </location>
</feature>
<dbReference type="Proteomes" id="UP001601976">
    <property type="component" value="Unassembled WGS sequence"/>
</dbReference>
<feature type="region of interest" description="Disordered" evidence="1">
    <location>
        <begin position="1"/>
        <end position="57"/>
    </location>
</feature>
<proteinExistence type="predicted"/>
<evidence type="ECO:0000313" key="3">
    <source>
        <dbReference type="Proteomes" id="UP001601976"/>
    </source>
</evidence>
<dbReference type="EMBL" id="JBIAPK010000001">
    <property type="protein sequence ID" value="MFF3337704.1"/>
    <property type="molecule type" value="Genomic_DNA"/>
</dbReference>
<evidence type="ECO:0000313" key="2">
    <source>
        <dbReference type="EMBL" id="MFF3337704.1"/>
    </source>
</evidence>
<comment type="caution">
    <text evidence="2">The sequence shown here is derived from an EMBL/GenBank/DDBJ whole genome shotgun (WGS) entry which is preliminary data.</text>
</comment>
<name>A0ABW6R881_9ACTN</name>
<organism evidence="2 3">
    <name type="scientific">Streptomyces flavidovirens</name>
    <dbReference type="NCBI Taxonomy" id="67298"/>
    <lineage>
        <taxon>Bacteria</taxon>
        <taxon>Bacillati</taxon>
        <taxon>Actinomycetota</taxon>
        <taxon>Actinomycetes</taxon>
        <taxon>Kitasatosporales</taxon>
        <taxon>Streptomycetaceae</taxon>
        <taxon>Streptomyces</taxon>
    </lineage>
</organism>
<gene>
    <name evidence="2" type="ORF">ACFYWW_03050</name>
</gene>
<accession>A0ABW6R881</accession>
<evidence type="ECO:0000256" key="1">
    <source>
        <dbReference type="SAM" id="MobiDB-lite"/>
    </source>
</evidence>